<evidence type="ECO:0000256" key="2">
    <source>
        <dbReference type="ARBA" id="ARBA00007466"/>
    </source>
</evidence>
<feature type="compositionally biased region" description="Polar residues" evidence="7">
    <location>
        <begin position="279"/>
        <end position="294"/>
    </location>
</feature>
<evidence type="ECO:0000313" key="9">
    <source>
        <dbReference type="Proteomes" id="UP001324115"/>
    </source>
</evidence>
<keyword evidence="5" id="KW-0539">Nucleus</keyword>
<comment type="similarity">
    <text evidence="2">Belongs to the NOP14 family.</text>
</comment>
<feature type="region of interest" description="Disordered" evidence="7">
    <location>
        <begin position="129"/>
        <end position="157"/>
    </location>
</feature>
<dbReference type="AlphaFoldDB" id="A0AAN7J5A6"/>
<feature type="compositionally biased region" description="Basic and acidic residues" evidence="7">
    <location>
        <begin position="431"/>
        <end position="449"/>
    </location>
</feature>
<reference evidence="8 9" key="1">
    <citation type="journal article" date="2023" name="G3 (Bethesda)">
        <title>A haplotype-resolved chromosome-scale genome for Quercus rubra L. provides insights into the genetics of adaptive traits for red oak species.</title>
        <authorList>
            <person name="Kapoor B."/>
            <person name="Jenkins J."/>
            <person name="Schmutz J."/>
            <person name="Zhebentyayeva T."/>
            <person name="Kuelheim C."/>
            <person name="Coggeshall M."/>
            <person name="Heim C."/>
            <person name="Lasky J.R."/>
            <person name="Leites L."/>
            <person name="Islam-Faridi N."/>
            <person name="Romero-Severson J."/>
            <person name="DeLeo V.L."/>
            <person name="Lucas S.M."/>
            <person name="Lazic D."/>
            <person name="Gailing O."/>
            <person name="Carlson J."/>
            <person name="Staton M."/>
        </authorList>
    </citation>
    <scope>NUCLEOTIDE SEQUENCE [LARGE SCALE GENOMIC DNA]</scope>
    <source>
        <strain evidence="8">Pseudo-F2</strain>
    </source>
</reference>
<feature type="region of interest" description="Disordered" evidence="7">
    <location>
        <begin position="169"/>
        <end position="204"/>
    </location>
</feature>
<feature type="compositionally biased region" description="Basic and acidic residues" evidence="7">
    <location>
        <begin position="296"/>
        <end position="343"/>
    </location>
</feature>
<evidence type="ECO:0000313" key="8">
    <source>
        <dbReference type="EMBL" id="KAK4598902.1"/>
    </source>
</evidence>
<gene>
    <name evidence="8" type="ORF">RGQ29_016091</name>
</gene>
<feature type="compositionally biased region" description="Basic and acidic residues" evidence="7">
    <location>
        <begin position="469"/>
        <end position="505"/>
    </location>
</feature>
<comment type="caution">
    <text evidence="8">The sequence shown here is derived from an EMBL/GenBank/DDBJ whole genome shotgun (WGS) entry which is preliminary data.</text>
</comment>
<dbReference type="InterPro" id="IPR007276">
    <property type="entry name" value="Nop14"/>
</dbReference>
<comment type="subcellular location">
    <subcellularLocation>
        <location evidence="1">Nucleus</location>
        <location evidence="1">Nucleolus</location>
    </subcellularLocation>
</comment>
<dbReference type="GO" id="GO:0030490">
    <property type="term" value="P:maturation of SSU-rRNA"/>
    <property type="evidence" value="ECO:0007669"/>
    <property type="project" value="TreeGrafter"/>
</dbReference>
<feature type="compositionally biased region" description="Basic and acidic residues" evidence="7">
    <location>
        <begin position="379"/>
        <end position="398"/>
    </location>
</feature>
<evidence type="ECO:0000256" key="6">
    <source>
        <dbReference type="ARBA" id="ARBA00024695"/>
    </source>
</evidence>
<accession>A0AAN7J5A6</accession>
<proteinExistence type="inferred from homology"/>
<keyword evidence="9" id="KW-1185">Reference proteome</keyword>
<evidence type="ECO:0000256" key="5">
    <source>
        <dbReference type="ARBA" id="ARBA00023242"/>
    </source>
</evidence>
<dbReference type="EMBL" id="JAXUIC010000003">
    <property type="protein sequence ID" value="KAK4598902.1"/>
    <property type="molecule type" value="Genomic_DNA"/>
</dbReference>
<protein>
    <recommendedName>
        <fullName evidence="10">Nucleolar protein 14</fullName>
    </recommendedName>
</protein>
<dbReference type="Proteomes" id="UP001324115">
    <property type="component" value="Unassembled WGS sequence"/>
</dbReference>
<feature type="compositionally biased region" description="Low complexity" evidence="7">
    <location>
        <begin position="25"/>
        <end position="36"/>
    </location>
</feature>
<organism evidence="8 9">
    <name type="scientific">Quercus rubra</name>
    <name type="common">Northern red oak</name>
    <name type="synonym">Quercus borealis</name>
    <dbReference type="NCBI Taxonomy" id="3512"/>
    <lineage>
        <taxon>Eukaryota</taxon>
        <taxon>Viridiplantae</taxon>
        <taxon>Streptophyta</taxon>
        <taxon>Embryophyta</taxon>
        <taxon>Tracheophyta</taxon>
        <taxon>Spermatophyta</taxon>
        <taxon>Magnoliopsida</taxon>
        <taxon>eudicotyledons</taxon>
        <taxon>Gunneridae</taxon>
        <taxon>Pentapetalae</taxon>
        <taxon>rosids</taxon>
        <taxon>fabids</taxon>
        <taxon>Fagales</taxon>
        <taxon>Fagaceae</taxon>
        <taxon>Quercus</taxon>
    </lineage>
</organism>
<comment type="function">
    <text evidence="6">Involved in nucleolar processing of pre-18S ribosomal RNA. Has a role in the nuclear export of 40S pre-ribosomal subunit to the cytoplasm.</text>
</comment>
<feature type="compositionally biased region" description="Acidic residues" evidence="7">
    <location>
        <begin position="450"/>
        <end position="468"/>
    </location>
</feature>
<evidence type="ECO:0000256" key="3">
    <source>
        <dbReference type="ARBA" id="ARBA00022517"/>
    </source>
</evidence>
<keyword evidence="4" id="KW-0698">rRNA processing</keyword>
<name>A0AAN7J5A6_QUERU</name>
<feature type="compositionally biased region" description="Low complexity" evidence="7">
    <location>
        <begin position="399"/>
        <end position="411"/>
    </location>
</feature>
<dbReference type="PANTHER" id="PTHR23183">
    <property type="entry name" value="NOP14"/>
    <property type="match status" value="1"/>
</dbReference>
<evidence type="ECO:0000256" key="1">
    <source>
        <dbReference type="ARBA" id="ARBA00004604"/>
    </source>
</evidence>
<evidence type="ECO:0000256" key="7">
    <source>
        <dbReference type="SAM" id="MobiDB-lite"/>
    </source>
</evidence>
<feature type="compositionally biased region" description="Acidic residues" evidence="7">
    <location>
        <begin position="412"/>
        <end position="430"/>
    </location>
</feature>
<dbReference type="Pfam" id="PF04147">
    <property type="entry name" value="Nop14"/>
    <property type="match status" value="1"/>
</dbReference>
<dbReference type="GO" id="GO:0032040">
    <property type="term" value="C:small-subunit processome"/>
    <property type="evidence" value="ECO:0007669"/>
    <property type="project" value="InterPro"/>
</dbReference>
<dbReference type="PANTHER" id="PTHR23183:SF0">
    <property type="entry name" value="NUCLEOLAR PROTEIN 14"/>
    <property type="match status" value="1"/>
</dbReference>
<evidence type="ECO:0008006" key="10">
    <source>
        <dbReference type="Google" id="ProtNLM"/>
    </source>
</evidence>
<feature type="region of interest" description="Disordered" evidence="7">
    <location>
        <begin position="269"/>
        <end position="508"/>
    </location>
</feature>
<evidence type="ECO:0000256" key="4">
    <source>
        <dbReference type="ARBA" id="ARBA00022552"/>
    </source>
</evidence>
<sequence>MVKITKPTATMDNQKNKKKKKKTKSSGPKSKSMKVSEPPKPNPFENIWSRRKFDILGKKRKGEERRIGLARSLGIQKRKQTLLKEYEQSTKSSVFLDNRIGEQGEALPEFDKALLRSQRHRQLKLGKKSKFNLEEEEDEGEDGFGFGSLGGERDDFEDEILPFDEDYDGQATEEESTILKQLHGPKTQEPIDSGLIEGEENRHKTKKEVMEEIISKSKFFKAQKAKEKEENERLMEDLDKNFTSLVQSEALLSLTEPGKMNALKALVNKSIPNERKNDNSSTTQQIENFNQDQPDSYDKLVKEMALEMRARPSDRTKTPEEIAQEERERLEHLEEERQKRMLAPEDASDEDNDDSDKPSTKGLRSISGDALVDSFSLEEEPRTKKGWVDEILERRNENNSDSEAGDSSGDSETAEDDSDEEGSDEDDDEGENKISLKDWEQSDDDHIGTDLEDDEEEGEEEEEDDDANEKEMGSRDQKKAKKSDSVEITNKDGDSLHAKKTKADGKTVSTRPDLPYLIEAPKSLEELCALLDNRSNTEVILIISRIRASNAIKLAAENRKKMQVFYGVLLQYFAILANKNPLNFELLNLLVKPLMEMSVEIPYFAAICARQRILRTRTQLCEIIKDPEISSWPSSKTLFLLRLWSMIFPCSDFRHVVMTPAILLMCEYLMRCPIVSGRDSAIGSFLCSMLLSVTRQSQKFCPEAIMFLQTLLMSATDKKPVSCQDSQFNHLTELKALRPLLCIRNCVDEISPLNFIMIMDMPEDSPFFSSDNFRASVLLTMIETLQGYVNIYEGFSSFPEMFLPISMLLLEVAQQENLPHVLQDKFKNVAQLIKTKVDEHHKLRRPLLMRKQKPVPIKMLNPKFEENFVKGRDYDPDRERAEKRKLQKQVKREVKGAARELRKDTFFLLEVKEKERALREKERAEKYGKALAFLQEQEHGIKSGQLGKGRKRGR</sequence>
<feature type="region of interest" description="Disordered" evidence="7">
    <location>
        <begin position="1"/>
        <end position="46"/>
    </location>
</feature>
<dbReference type="GO" id="GO:0030692">
    <property type="term" value="C:Noc4p-Nop14p complex"/>
    <property type="evidence" value="ECO:0007669"/>
    <property type="project" value="TreeGrafter"/>
</dbReference>
<keyword evidence="3" id="KW-0690">Ribosome biogenesis</keyword>